<feature type="coiled-coil region" evidence="1">
    <location>
        <begin position="175"/>
        <end position="234"/>
    </location>
</feature>
<reference evidence="5" key="1">
    <citation type="submission" date="2016-04" db="UniProtKB">
        <authorList>
            <consortium name="WormBaseParasite"/>
        </authorList>
    </citation>
    <scope>IDENTIFICATION</scope>
</reference>
<feature type="compositionally biased region" description="Polar residues" evidence="2">
    <location>
        <begin position="138"/>
        <end position="151"/>
    </location>
</feature>
<name>A0A0N5CYR2_THECL</name>
<feature type="region of interest" description="Disordered" evidence="2">
    <location>
        <begin position="580"/>
        <end position="611"/>
    </location>
</feature>
<feature type="compositionally biased region" description="Basic and acidic residues" evidence="2">
    <location>
        <begin position="549"/>
        <end position="564"/>
    </location>
</feature>
<sequence length="817" mass="91493">MSTSEYNSPLKLNALANLSSTPTLNSLAKINAPESLNSSPILSKLAKLNALPNLRSSPMLNILENINTSMEANTSVNSNSAKEVNISLDSDNGIKLDTLANSNNAANLSSSPDINNLNITSDLTPVVAELEKLCESFSQKQPTSLPKNSSGEGEILPRRSNELENNESEENFDELSYWEANCDELKSKIERLQQNAASIINSCELQLEQSVNEKQFLEKKILKGQEQVRKLEELVGEQHKIKIRLTDTIATGQARALGQIEEHRKGLVEAAEQKILSVTKTYRKSEGECKKLEETFQMVQKKNEYLTNRLASALDEMKNTEVGAMNENEFRCCFEKRLSAIGEKLKTEVTNPDIVWVGQENLEYALNGFSAAVETILDEEPCLANLARRISGLLNSEKNITNEAKILPENEGDRNSACLPQEEIIMELKEEILGGIQEMLEKLQDQQSAQLLNNVCKIIDGVKNSTKDIDANLILRLEDLACIVNALGKKQAKFSTMEEKMETVKLKIDILFQAVTEFSKHVKARKEIQKITEKSQLQHTDASSNTSRLSKESADSPKFEVSDDLKMRFEESPKRIVISSEEEDDEYPSLHNLSAKSSHKKYKGKRRDDSQSSTEALIESKYILTYTNVVGALRIHQRWKNAKGNEEQKTSPVALKEEILQEDVMNALSQSVTNELSKMCQQSENSACSGHSDVLKWIILTGWSLSEQFNYSPDGVSAVHRQRINITLKLFCNNIGLYHRDVKFQTAAQIIVGNFVGGLRDQVDVNDHCAGYFCSLDARQSVIVLAKMFGNFLGGLKQEICNFPTKFPIRQTNRRQA</sequence>
<feature type="compositionally biased region" description="Polar residues" evidence="2">
    <location>
        <begin position="534"/>
        <end position="548"/>
    </location>
</feature>
<dbReference type="OrthoDB" id="5870321at2759"/>
<dbReference type="WBParaSite" id="TCLT_0000559501-mRNA-1">
    <property type="protein sequence ID" value="TCLT_0000559501-mRNA-1"/>
    <property type="gene ID" value="TCLT_0000559501"/>
</dbReference>
<evidence type="ECO:0000313" key="3">
    <source>
        <dbReference type="EMBL" id="VDN02846.1"/>
    </source>
</evidence>
<keyword evidence="4" id="KW-1185">Reference proteome</keyword>
<proteinExistence type="predicted"/>
<evidence type="ECO:0000313" key="4">
    <source>
        <dbReference type="Proteomes" id="UP000276776"/>
    </source>
</evidence>
<accession>A0A0N5CYR2</accession>
<dbReference type="Proteomes" id="UP000276776">
    <property type="component" value="Unassembled WGS sequence"/>
</dbReference>
<feature type="region of interest" description="Disordered" evidence="2">
    <location>
        <begin position="138"/>
        <end position="170"/>
    </location>
</feature>
<organism evidence="5">
    <name type="scientific">Thelazia callipaeda</name>
    <name type="common">Oriental eyeworm</name>
    <name type="synonym">Parasitic nematode</name>
    <dbReference type="NCBI Taxonomy" id="103827"/>
    <lineage>
        <taxon>Eukaryota</taxon>
        <taxon>Metazoa</taxon>
        <taxon>Ecdysozoa</taxon>
        <taxon>Nematoda</taxon>
        <taxon>Chromadorea</taxon>
        <taxon>Rhabditida</taxon>
        <taxon>Spirurina</taxon>
        <taxon>Spiruromorpha</taxon>
        <taxon>Thelazioidea</taxon>
        <taxon>Thelaziidae</taxon>
        <taxon>Thelazia</taxon>
    </lineage>
</organism>
<evidence type="ECO:0000313" key="5">
    <source>
        <dbReference type="WBParaSite" id="TCLT_0000559501-mRNA-1"/>
    </source>
</evidence>
<evidence type="ECO:0000256" key="1">
    <source>
        <dbReference type="SAM" id="Coils"/>
    </source>
</evidence>
<feature type="coiled-coil region" evidence="1">
    <location>
        <begin position="282"/>
        <end position="309"/>
    </location>
</feature>
<dbReference type="AlphaFoldDB" id="A0A0N5CYR2"/>
<keyword evidence="1" id="KW-0175">Coiled coil</keyword>
<gene>
    <name evidence="3" type="ORF">TCLT_LOCUS5584</name>
</gene>
<dbReference type="EMBL" id="UYYF01004348">
    <property type="protein sequence ID" value="VDN02846.1"/>
    <property type="molecule type" value="Genomic_DNA"/>
</dbReference>
<protein>
    <submittedName>
        <fullName evidence="3 5">Uncharacterized protein</fullName>
    </submittedName>
</protein>
<reference evidence="3 4" key="2">
    <citation type="submission" date="2018-11" db="EMBL/GenBank/DDBJ databases">
        <authorList>
            <consortium name="Pathogen Informatics"/>
        </authorList>
    </citation>
    <scope>NUCLEOTIDE SEQUENCE [LARGE SCALE GENOMIC DNA]</scope>
</reference>
<evidence type="ECO:0000256" key="2">
    <source>
        <dbReference type="SAM" id="MobiDB-lite"/>
    </source>
</evidence>
<feature type="region of interest" description="Disordered" evidence="2">
    <location>
        <begin position="532"/>
        <end position="564"/>
    </location>
</feature>